<feature type="modified residue" description="Phosphohistidine" evidence="2">
    <location>
        <position position="61"/>
    </location>
</feature>
<dbReference type="AlphaFoldDB" id="A0A272EYB8"/>
<dbReference type="Proteomes" id="UP000216107">
    <property type="component" value="Unassembled WGS sequence"/>
</dbReference>
<evidence type="ECO:0000313" key="6">
    <source>
        <dbReference type="Proteomes" id="UP000216107"/>
    </source>
</evidence>
<dbReference type="Proteomes" id="UP000623509">
    <property type="component" value="Unassembled WGS sequence"/>
</dbReference>
<accession>A0A272EYB8</accession>
<dbReference type="RefSeq" id="WP_095523393.1">
    <property type="nucleotide sequence ID" value="NZ_MDUX01000005.1"/>
</dbReference>
<dbReference type="InterPro" id="IPR036641">
    <property type="entry name" value="HPT_dom_sf"/>
</dbReference>
<keyword evidence="2" id="KW-0597">Phosphoprotein</keyword>
<evidence type="ECO:0000313" key="7">
    <source>
        <dbReference type="Proteomes" id="UP000623509"/>
    </source>
</evidence>
<dbReference type="Pfam" id="PF01627">
    <property type="entry name" value="Hpt"/>
    <property type="match status" value="1"/>
</dbReference>
<dbReference type="InterPro" id="IPR008207">
    <property type="entry name" value="Sig_transdc_His_kin_Hpt_dom"/>
</dbReference>
<gene>
    <name evidence="4" type="ORF">BGI27_02750</name>
    <name evidence="5" type="ORF">CGU29_01230</name>
</gene>
<name>A0A272EYB8_9RHOO</name>
<keyword evidence="7" id="KW-1185">Reference proteome</keyword>
<proteinExistence type="predicted"/>
<dbReference type="PROSITE" id="PS50894">
    <property type="entry name" value="HPT"/>
    <property type="match status" value="1"/>
</dbReference>
<dbReference type="GO" id="GO:0004672">
    <property type="term" value="F:protein kinase activity"/>
    <property type="evidence" value="ECO:0007669"/>
    <property type="project" value="UniProtKB-ARBA"/>
</dbReference>
<dbReference type="EMBL" id="NMRN01000002">
    <property type="protein sequence ID" value="PAS95101.1"/>
    <property type="molecule type" value="Genomic_DNA"/>
</dbReference>
<dbReference type="OrthoDB" id="9996718at2"/>
<reference evidence="4 7" key="1">
    <citation type="submission" date="2016-08" db="EMBL/GenBank/DDBJ databases">
        <title>Candidatus Dactylopiibacterium carminicum genome sequence.</title>
        <authorList>
            <person name="Ramirez-Puebla S.T."/>
            <person name="Ormeno-Orrillo E."/>
            <person name="Vera-Ponce De Leon A."/>
            <person name="Luis L."/>
            <person name="Sanchez-Flores A."/>
            <person name="Monica R."/>
            <person name="Martinez-Romero E."/>
        </authorList>
    </citation>
    <scope>NUCLEOTIDE SEQUENCE [LARGE SCALE GENOMIC DNA]</scope>
    <source>
        <strain evidence="4">END1</strain>
    </source>
</reference>
<reference evidence="5 6" key="2">
    <citation type="submission" date="2017-07" db="EMBL/GenBank/DDBJ databases">
        <title>Candidatus Dactylopiibacterium carminicum, a nitrogen-fixing symbiont of the cochineal insect Dactylopius coccus and Dactylopius opuntiae (Hemiptera: Coccoidea: Dactylopiidae).</title>
        <authorList>
            <person name="Vera A."/>
        </authorList>
    </citation>
    <scope>NUCLEOTIDE SEQUENCE [LARGE SCALE GENOMIC DNA]</scope>
    <source>
        <strain evidence="5 6">NFDCM</strain>
    </source>
</reference>
<evidence type="ECO:0000313" key="4">
    <source>
        <dbReference type="EMBL" id="KAF7600479.1"/>
    </source>
</evidence>
<organism evidence="5 6">
    <name type="scientific">Candidatus Dactylopiibacterium carminicum</name>
    <dbReference type="NCBI Taxonomy" id="857335"/>
    <lineage>
        <taxon>Bacteria</taxon>
        <taxon>Pseudomonadati</taxon>
        <taxon>Pseudomonadota</taxon>
        <taxon>Betaproteobacteria</taxon>
        <taxon>Rhodocyclales</taxon>
        <taxon>Rhodocyclaceae</taxon>
        <taxon>Candidatus Dactylopiibacterium</taxon>
    </lineage>
</organism>
<dbReference type="Gene3D" id="1.20.120.160">
    <property type="entry name" value="HPT domain"/>
    <property type="match status" value="1"/>
</dbReference>
<comment type="caution">
    <text evidence="5">The sequence shown here is derived from an EMBL/GenBank/DDBJ whole genome shotgun (WGS) entry which is preliminary data.</text>
</comment>
<evidence type="ECO:0000313" key="5">
    <source>
        <dbReference type="EMBL" id="PAS95101.1"/>
    </source>
</evidence>
<evidence type="ECO:0000256" key="1">
    <source>
        <dbReference type="ARBA" id="ARBA00023012"/>
    </source>
</evidence>
<feature type="domain" description="HPt" evidence="3">
    <location>
        <begin position="22"/>
        <end position="117"/>
    </location>
</feature>
<dbReference type="EMBL" id="MDUX01000005">
    <property type="protein sequence ID" value="KAF7600479.1"/>
    <property type="molecule type" value="Genomic_DNA"/>
</dbReference>
<sequence>MIQFDPNTVYDRHWVLEQIGRDEGLLRDIAAVFITDSQSLRASLLNELAAGDAQRLHAVAHCAKSAVSNFGVRAAVDAALALEAAAKADDHSNLGRLTEQLCTELQRVEQALQNELR</sequence>
<evidence type="ECO:0000259" key="3">
    <source>
        <dbReference type="PROSITE" id="PS50894"/>
    </source>
</evidence>
<protein>
    <recommendedName>
        <fullName evidence="3">HPt domain-containing protein</fullName>
    </recommendedName>
</protein>
<keyword evidence="1" id="KW-0902">Two-component regulatory system</keyword>
<dbReference type="GO" id="GO:0000160">
    <property type="term" value="P:phosphorelay signal transduction system"/>
    <property type="evidence" value="ECO:0007669"/>
    <property type="project" value="UniProtKB-KW"/>
</dbReference>
<dbReference type="SUPFAM" id="SSF47226">
    <property type="entry name" value="Histidine-containing phosphotransfer domain, HPT domain"/>
    <property type="match status" value="1"/>
</dbReference>
<evidence type="ECO:0000256" key="2">
    <source>
        <dbReference type="PROSITE-ProRule" id="PRU00110"/>
    </source>
</evidence>